<dbReference type="Gene3D" id="3.40.50.880">
    <property type="match status" value="1"/>
</dbReference>
<dbReference type="InterPro" id="IPR029062">
    <property type="entry name" value="Class_I_gatase-like"/>
</dbReference>
<dbReference type="InterPro" id="IPR005320">
    <property type="entry name" value="Peptidase_S51"/>
</dbReference>
<name>A0A6N7PPJ9_9BACT</name>
<dbReference type="GO" id="GO:0008236">
    <property type="term" value="F:serine-type peptidase activity"/>
    <property type="evidence" value="ECO:0007669"/>
    <property type="project" value="UniProtKB-KW"/>
</dbReference>
<dbReference type="GO" id="GO:0006508">
    <property type="term" value="P:proteolysis"/>
    <property type="evidence" value="ECO:0007669"/>
    <property type="project" value="UniProtKB-KW"/>
</dbReference>
<accession>A0A6N7PPJ9</accession>
<dbReference type="RefSeq" id="WP_153817668.1">
    <property type="nucleotide sequence ID" value="NZ_WJIE01000001.1"/>
</dbReference>
<protein>
    <recommendedName>
        <fullName evidence="5">Cyanophycinase</fullName>
        <ecNumber evidence="4">3.4.15.6</ecNumber>
    </recommendedName>
</protein>
<keyword evidence="6" id="KW-0645">Protease</keyword>
<dbReference type="Proteomes" id="UP000440224">
    <property type="component" value="Unassembled WGS sequence"/>
</dbReference>
<evidence type="ECO:0000256" key="6">
    <source>
        <dbReference type="ARBA" id="ARBA00022670"/>
    </source>
</evidence>
<keyword evidence="12" id="KW-1185">Reference proteome</keyword>
<keyword evidence="7 11" id="KW-0378">Hydrolase</keyword>
<keyword evidence="8" id="KW-0720">Serine protease</keyword>
<comment type="caution">
    <text evidence="11">The sequence shown here is derived from an EMBL/GenBank/DDBJ whole genome shotgun (WGS) entry which is preliminary data.</text>
</comment>
<evidence type="ECO:0000256" key="3">
    <source>
        <dbReference type="ARBA" id="ARBA00006534"/>
    </source>
</evidence>
<evidence type="ECO:0000256" key="5">
    <source>
        <dbReference type="ARBA" id="ARBA00015719"/>
    </source>
</evidence>
<feature type="active site" description="Charge relay system" evidence="9">
    <location>
        <position position="147"/>
    </location>
</feature>
<dbReference type="PIRSF" id="PIRSF032067">
    <property type="entry name" value="Cyanophycinase"/>
    <property type="match status" value="1"/>
</dbReference>
<dbReference type="NCBIfam" id="TIGR02069">
    <property type="entry name" value="cyanophycinase"/>
    <property type="match status" value="1"/>
</dbReference>
<dbReference type="PANTHER" id="PTHR36175">
    <property type="entry name" value="CYANOPHYCINASE"/>
    <property type="match status" value="1"/>
</dbReference>
<dbReference type="EMBL" id="WJIE01000001">
    <property type="protein sequence ID" value="MRG90791.1"/>
    <property type="molecule type" value="Genomic_DNA"/>
</dbReference>
<comment type="similarity">
    <text evidence="3">Belongs to the peptidase S51 family.</text>
</comment>
<evidence type="ECO:0000256" key="7">
    <source>
        <dbReference type="ARBA" id="ARBA00022801"/>
    </source>
</evidence>
<evidence type="ECO:0000256" key="4">
    <source>
        <dbReference type="ARBA" id="ARBA00013115"/>
    </source>
</evidence>
<evidence type="ECO:0000256" key="1">
    <source>
        <dbReference type="ARBA" id="ARBA00001092"/>
    </source>
</evidence>
<reference evidence="11 12" key="1">
    <citation type="submission" date="2019-10" db="EMBL/GenBank/DDBJ databases">
        <title>A soil myxobacterium in the family Polyangiaceae.</title>
        <authorList>
            <person name="Li Y."/>
            <person name="Wang J."/>
        </authorList>
    </citation>
    <scope>NUCLEOTIDE SEQUENCE [LARGE SCALE GENOMIC DNA]</scope>
    <source>
        <strain evidence="11 12">DSM 14734</strain>
    </source>
</reference>
<dbReference type="GO" id="GO:0008241">
    <property type="term" value="F:peptidyl-dipeptidase activity"/>
    <property type="evidence" value="ECO:0007669"/>
    <property type="project" value="UniProtKB-EC"/>
</dbReference>
<evidence type="ECO:0000313" key="11">
    <source>
        <dbReference type="EMBL" id="MRG90791.1"/>
    </source>
</evidence>
<dbReference type="GO" id="GO:0004180">
    <property type="term" value="F:carboxypeptidase activity"/>
    <property type="evidence" value="ECO:0007669"/>
    <property type="project" value="UniProtKB-KW"/>
</dbReference>
<dbReference type="Pfam" id="PF03575">
    <property type="entry name" value="Peptidase_S51"/>
    <property type="match status" value="1"/>
</dbReference>
<gene>
    <name evidence="11" type="ORF">GF068_02455</name>
</gene>
<dbReference type="PANTHER" id="PTHR36175:SF1">
    <property type="entry name" value="CYANOPHYCINASE"/>
    <property type="match status" value="1"/>
</dbReference>
<comment type="function">
    <text evidence="2">Exopeptidase that catalyzes the hydrolytic cleavage of multi-L-arginyl-poly-L-aspartic acid (cyanophycin; a water-insoluble reserve polymer) into aspartate-arginine dipeptides.</text>
</comment>
<dbReference type="EC" id="3.4.15.6" evidence="4"/>
<evidence type="ECO:0000256" key="9">
    <source>
        <dbReference type="PIRSR" id="PIRSR032067-1"/>
    </source>
</evidence>
<comment type="catalytic activity">
    <reaction evidence="1">
        <text>[L-4-(L-arginin-2-N-yl)aspartate](n) + H2O = [L-4-(L-arginin-2-N-yl)aspartate](n-1) + L-4-(L-arginin-2-N-yl)aspartate</text>
        <dbReference type="Rhea" id="RHEA:12845"/>
        <dbReference type="Rhea" id="RHEA-COMP:13728"/>
        <dbReference type="Rhea" id="RHEA-COMP:13734"/>
        <dbReference type="ChEBI" id="CHEBI:15377"/>
        <dbReference type="ChEBI" id="CHEBI:137986"/>
        <dbReference type="ChEBI" id="CHEBI:137991"/>
        <dbReference type="EC" id="3.4.15.6"/>
    </reaction>
</comment>
<feature type="active site" description="Charge relay system" evidence="9">
    <location>
        <position position="189"/>
    </location>
</feature>
<sequence length="291" mass="31205">MAHDEHEGSAHGAHGKDRHLHRGPLIAIGGAEDKVGTRSVLREVVRHAGGPKHARIAVFPTASSIPTELAGTYEAIFRELGADVHVVRIESRADGDDPRTLALIREMTGVFFTGGDQGRIVTMLGGTELARTIRRAHRSGCVVAGTSAGASVLCDHMIAQGRKGYAPRRELVMLAPGLGLTRKLVIDQHFAQRHRIGRLFSAVAMNPFLIGVGIDEDTAIVLRSDKKMDVIGRGTVTVIDGSKIQHTDIHEVPRNASAALLGLSVHVLTQGCGYDIDGRLPSWPSRSKEAT</sequence>
<proteinExistence type="inferred from homology"/>
<evidence type="ECO:0000313" key="12">
    <source>
        <dbReference type="Proteomes" id="UP000440224"/>
    </source>
</evidence>
<feature type="active site" description="Charge relay system" evidence="9">
    <location>
        <position position="216"/>
    </location>
</feature>
<dbReference type="InterPro" id="IPR011811">
    <property type="entry name" value="Peptidase_S51_cyanophycinase"/>
</dbReference>
<evidence type="ECO:0000256" key="2">
    <source>
        <dbReference type="ARBA" id="ARBA00002039"/>
    </source>
</evidence>
<evidence type="ECO:0000256" key="10">
    <source>
        <dbReference type="SAM" id="MobiDB-lite"/>
    </source>
</evidence>
<dbReference type="OrthoDB" id="9799980at2"/>
<dbReference type="AlphaFoldDB" id="A0A6N7PPJ9"/>
<organism evidence="11 12">
    <name type="scientific">Polyangium spumosum</name>
    <dbReference type="NCBI Taxonomy" id="889282"/>
    <lineage>
        <taxon>Bacteria</taxon>
        <taxon>Pseudomonadati</taxon>
        <taxon>Myxococcota</taxon>
        <taxon>Polyangia</taxon>
        <taxon>Polyangiales</taxon>
        <taxon>Polyangiaceae</taxon>
        <taxon>Polyangium</taxon>
    </lineage>
</organism>
<keyword evidence="11" id="KW-0121">Carboxypeptidase</keyword>
<dbReference type="SUPFAM" id="SSF52317">
    <property type="entry name" value="Class I glutamine amidotransferase-like"/>
    <property type="match status" value="1"/>
</dbReference>
<dbReference type="CDD" id="cd03145">
    <property type="entry name" value="GAT1_cyanophycinase"/>
    <property type="match status" value="1"/>
</dbReference>
<feature type="region of interest" description="Disordered" evidence="10">
    <location>
        <begin position="1"/>
        <end position="21"/>
    </location>
</feature>
<evidence type="ECO:0000256" key="8">
    <source>
        <dbReference type="ARBA" id="ARBA00022825"/>
    </source>
</evidence>